<evidence type="ECO:0000256" key="12">
    <source>
        <dbReference type="SAM" id="Phobius"/>
    </source>
</evidence>
<keyword evidence="6" id="KW-1003">Cell membrane</keyword>
<dbReference type="InterPro" id="IPR030922">
    <property type="entry name" value="LptF"/>
</dbReference>
<comment type="caution">
    <text evidence="13">The sequence shown here is derived from an EMBL/GenBank/DDBJ whole genome shotgun (WGS) entry which is preliminary data.</text>
</comment>
<comment type="function">
    <text evidence="1">Part of the ABC transporter complex LptBFG involved in the translocation of lipopolysaccharide (LPS) from the inner membrane to the outer membrane.</text>
</comment>
<keyword evidence="9 12" id="KW-1133">Transmembrane helix</keyword>
<keyword evidence="10 12" id="KW-0472">Membrane</keyword>
<feature type="transmembrane region" description="Helical" evidence="12">
    <location>
        <begin position="294"/>
        <end position="313"/>
    </location>
</feature>
<evidence type="ECO:0000256" key="9">
    <source>
        <dbReference type="ARBA" id="ARBA00022989"/>
    </source>
</evidence>
<evidence type="ECO:0000256" key="5">
    <source>
        <dbReference type="ARBA" id="ARBA00022448"/>
    </source>
</evidence>
<dbReference type="EMBL" id="QKRX01000012">
    <property type="protein sequence ID" value="RAU17100.1"/>
    <property type="molecule type" value="Genomic_DNA"/>
</dbReference>
<feature type="transmembrane region" description="Helical" evidence="12">
    <location>
        <begin position="6"/>
        <end position="27"/>
    </location>
</feature>
<accession>A0A364NJA2</accession>
<dbReference type="InterPro" id="IPR005495">
    <property type="entry name" value="LptG/LptF_permease"/>
</dbReference>
<feature type="transmembrane region" description="Helical" evidence="12">
    <location>
        <begin position="264"/>
        <end position="282"/>
    </location>
</feature>
<evidence type="ECO:0000256" key="10">
    <source>
        <dbReference type="ARBA" id="ARBA00023136"/>
    </source>
</evidence>
<evidence type="ECO:0000256" key="2">
    <source>
        <dbReference type="ARBA" id="ARBA00004429"/>
    </source>
</evidence>
<proteinExistence type="inferred from homology"/>
<evidence type="ECO:0000256" key="3">
    <source>
        <dbReference type="ARBA" id="ARBA00007725"/>
    </source>
</evidence>
<evidence type="ECO:0000313" key="13">
    <source>
        <dbReference type="EMBL" id="RAU17100.1"/>
    </source>
</evidence>
<feature type="transmembrane region" description="Helical" evidence="12">
    <location>
        <begin position="325"/>
        <end position="344"/>
    </location>
</feature>
<dbReference type="NCBIfam" id="TIGR04407">
    <property type="entry name" value="LptF_YjgP"/>
    <property type="match status" value="1"/>
</dbReference>
<evidence type="ECO:0000256" key="6">
    <source>
        <dbReference type="ARBA" id="ARBA00022475"/>
    </source>
</evidence>
<keyword evidence="8 12" id="KW-0812">Transmembrane</keyword>
<feature type="transmembrane region" description="Helical" evidence="12">
    <location>
        <begin position="59"/>
        <end position="77"/>
    </location>
</feature>
<dbReference type="Pfam" id="PF03739">
    <property type="entry name" value="LptF_LptG"/>
    <property type="match status" value="1"/>
</dbReference>
<comment type="similarity">
    <text evidence="3">Belongs to the LptF/LptG family.</text>
</comment>
<keyword evidence="14" id="KW-1185">Reference proteome</keyword>
<dbReference type="Proteomes" id="UP000250744">
    <property type="component" value="Unassembled WGS sequence"/>
</dbReference>
<evidence type="ECO:0000256" key="1">
    <source>
        <dbReference type="ARBA" id="ARBA00002265"/>
    </source>
</evidence>
<sequence length="369" mass="41100">MILFRYLFREVGISTFAVTSVLMLIIISARLAKYLADAAAGKLEAMAVFLILLYRMPGFLELLLPLGLFLGVLLGYGRLYLDSEMVVMRAAGFSTRRLVTYTLGPALFISALVASLSLWLTPYGLSQANQVFLQQESRSELDMLTPGRFLSQGQGQVTYAERFEDERLMQVFVAQQSKDGAPVLLFAEAAERRLLTEQNQRFLVLHNGYRYDGRPGDLAFTEIAYREYGILLPEPDFSHEISDTDAIPTLQLMQQTDPKAKAALHWRLSLPVLALVVALIAVPLSHAHPRQGRFARLIPAILGYLLYVGLLTTARSAIEKGGHPAIIWIVHLGFICLAFNLIALSEFWGRIGRYSVALVLGRARRKVAA</sequence>
<dbReference type="GO" id="GO:0043190">
    <property type="term" value="C:ATP-binding cassette (ABC) transporter complex"/>
    <property type="evidence" value="ECO:0007669"/>
    <property type="project" value="InterPro"/>
</dbReference>
<evidence type="ECO:0000313" key="14">
    <source>
        <dbReference type="Proteomes" id="UP000250744"/>
    </source>
</evidence>
<gene>
    <name evidence="13" type="primary">lptF</name>
    <name evidence="13" type="ORF">DN062_14390</name>
</gene>
<dbReference type="OrthoDB" id="9778062at2"/>
<protein>
    <recommendedName>
        <fullName evidence="4">Lipopolysaccharide export system permease protein LptF</fullName>
    </recommendedName>
</protein>
<evidence type="ECO:0000256" key="4">
    <source>
        <dbReference type="ARBA" id="ARBA00014213"/>
    </source>
</evidence>
<dbReference type="RefSeq" id="WP_112160006.1">
    <property type="nucleotide sequence ID" value="NZ_QKRX01000012.1"/>
</dbReference>
<comment type="subunit">
    <text evidence="11">Component of the lipopolysaccharide transport and assembly complex. The LptBFG transporter is composed of two ATP-binding proteins (LptB) and two transmembrane proteins (LptF and LptG).</text>
</comment>
<organism evidence="13 14">
    <name type="scientific">Nitrincola tibetensis</name>
    <dbReference type="NCBI Taxonomy" id="2219697"/>
    <lineage>
        <taxon>Bacteria</taxon>
        <taxon>Pseudomonadati</taxon>
        <taxon>Pseudomonadota</taxon>
        <taxon>Gammaproteobacteria</taxon>
        <taxon>Oceanospirillales</taxon>
        <taxon>Oceanospirillaceae</taxon>
        <taxon>Nitrincola</taxon>
    </lineage>
</organism>
<comment type="subcellular location">
    <subcellularLocation>
        <location evidence="2">Cell inner membrane</location>
        <topology evidence="2">Multi-pass membrane protein</topology>
    </subcellularLocation>
</comment>
<evidence type="ECO:0000256" key="7">
    <source>
        <dbReference type="ARBA" id="ARBA00022519"/>
    </source>
</evidence>
<reference evidence="13 14" key="1">
    <citation type="submission" date="2018-06" db="EMBL/GenBank/DDBJ databases">
        <title>Nitrincola tibetense sp. nov., isolated from Lake XuguoCo on Tibetan Plateau.</title>
        <authorList>
            <person name="Xing P."/>
        </authorList>
    </citation>
    <scope>NUCLEOTIDE SEQUENCE [LARGE SCALE GENOMIC DNA]</scope>
    <source>
        <strain evidence="14">xg18</strain>
    </source>
</reference>
<dbReference type="GO" id="GO:0015920">
    <property type="term" value="P:lipopolysaccharide transport"/>
    <property type="evidence" value="ECO:0007669"/>
    <property type="project" value="TreeGrafter"/>
</dbReference>
<dbReference type="AlphaFoldDB" id="A0A364NJA2"/>
<keyword evidence="7" id="KW-0997">Cell inner membrane</keyword>
<dbReference type="PANTHER" id="PTHR33529:SF7">
    <property type="entry name" value="LIPOPOLYSACCHARIDE EXPORT SYSTEM PERMEASE PROTEIN LPTF"/>
    <property type="match status" value="1"/>
</dbReference>
<evidence type="ECO:0000256" key="11">
    <source>
        <dbReference type="ARBA" id="ARBA00026081"/>
    </source>
</evidence>
<dbReference type="PANTHER" id="PTHR33529">
    <property type="entry name" value="SLR0882 PROTEIN-RELATED"/>
    <property type="match status" value="1"/>
</dbReference>
<evidence type="ECO:0000256" key="8">
    <source>
        <dbReference type="ARBA" id="ARBA00022692"/>
    </source>
</evidence>
<dbReference type="GO" id="GO:0055085">
    <property type="term" value="P:transmembrane transport"/>
    <property type="evidence" value="ECO:0007669"/>
    <property type="project" value="InterPro"/>
</dbReference>
<feature type="transmembrane region" description="Helical" evidence="12">
    <location>
        <begin position="98"/>
        <end position="120"/>
    </location>
</feature>
<name>A0A364NJA2_9GAMM</name>
<keyword evidence="5" id="KW-0813">Transport</keyword>